<evidence type="ECO:0000256" key="6">
    <source>
        <dbReference type="ARBA" id="ARBA00022857"/>
    </source>
</evidence>
<keyword evidence="6 10" id="KW-0521">NADP</keyword>
<dbReference type="EMBL" id="OW240912">
    <property type="protein sequence ID" value="CAH2226005.1"/>
    <property type="molecule type" value="Genomic_DNA"/>
</dbReference>
<dbReference type="FunFam" id="3.90.176.10:FF:000001">
    <property type="entry name" value="NAD(P)(+)--arginine ADP-ribosyltransferase"/>
    <property type="match status" value="1"/>
</dbReference>
<evidence type="ECO:0000256" key="7">
    <source>
        <dbReference type="ARBA" id="ARBA00023027"/>
    </source>
</evidence>
<evidence type="ECO:0000313" key="11">
    <source>
        <dbReference type="EMBL" id="CAH2226005.1"/>
    </source>
</evidence>
<dbReference type="PROSITE" id="PS51996">
    <property type="entry name" value="TR_MART"/>
    <property type="match status" value="1"/>
</dbReference>
<evidence type="ECO:0000256" key="4">
    <source>
        <dbReference type="ARBA" id="ARBA00022695"/>
    </source>
</evidence>
<dbReference type="PRINTS" id="PR00970">
    <property type="entry name" value="RIBTRNSFRASE"/>
</dbReference>
<evidence type="ECO:0000256" key="10">
    <source>
        <dbReference type="RuleBase" id="RU361228"/>
    </source>
</evidence>
<protein>
    <recommendedName>
        <fullName evidence="10">NAD(P)(+)--arginine ADP-ribosyltransferase</fullName>
        <ecNumber evidence="10">2.4.2.31</ecNumber>
    </recommendedName>
    <alternativeName>
        <fullName evidence="10">Mono(ADP-ribosyl)transferase</fullName>
    </alternativeName>
</protein>
<keyword evidence="12" id="KW-1185">Reference proteome</keyword>
<dbReference type="InterPro" id="IPR000768">
    <property type="entry name" value="ART"/>
</dbReference>
<evidence type="ECO:0000256" key="9">
    <source>
        <dbReference type="ARBA" id="ARBA00047597"/>
    </source>
</evidence>
<dbReference type="Pfam" id="PF01129">
    <property type="entry name" value="ART"/>
    <property type="match status" value="2"/>
</dbReference>
<comment type="similarity">
    <text evidence="1 10">Belongs to the Arg-specific ADP-ribosyltransferase family.</text>
</comment>
<evidence type="ECO:0000256" key="5">
    <source>
        <dbReference type="ARBA" id="ARBA00022729"/>
    </source>
</evidence>
<dbReference type="GO" id="GO:0003950">
    <property type="term" value="F:NAD+ poly-ADP-ribosyltransferase activity"/>
    <property type="evidence" value="ECO:0007669"/>
    <property type="project" value="TreeGrafter"/>
</dbReference>
<evidence type="ECO:0000256" key="3">
    <source>
        <dbReference type="ARBA" id="ARBA00022679"/>
    </source>
</evidence>
<keyword evidence="2 10" id="KW-0328">Glycosyltransferase</keyword>
<organism evidence="11 12">
    <name type="scientific">Pelobates cultripes</name>
    <name type="common">Western spadefoot toad</name>
    <dbReference type="NCBI Taxonomy" id="61616"/>
    <lineage>
        <taxon>Eukaryota</taxon>
        <taxon>Metazoa</taxon>
        <taxon>Chordata</taxon>
        <taxon>Craniata</taxon>
        <taxon>Vertebrata</taxon>
        <taxon>Euteleostomi</taxon>
        <taxon>Amphibia</taxon>
        <taxon>Batrachia</taxon>
        <taxon>Anura</taxon>
        <taxon>Pelobatoidea</taxon>
        <taxon>Pelobatidae</taxon>
        <taxon>Pelobates</taxon>
    </lineage>
</organism>
<dbReference type="GO" id="GO:0106274">
    <property type="term" value="F:NAD+-protein-arginine ADP-ribosyltransferase activity"/>
    <property type="evidence" value="ECO:0007669"/>
    <property type="project" value="UniProtKB-EC"/>
</dbReference>
<keyword evidence="7 10" id="KW-0520">NAD</keyword>
<evidence type="ECO:0000256" key="1">
    <source>
        <dbReference type="ARBA" id="ARBA00009558"/>
    </source>
</evidence>
<name>A0AAD1VN33_PELCU</name>
<sequence length="474" mass="53558">MFEPSNGSDIVKFGQFLSPFLDDGTSYSNKSFTLTSCFGVSIQNFSQYPLENTVVVPGYEVFNLENEGSTFSLNSTGKKCSNYNCAYVRGDKSRLSLDHCISGLSLERSTLGLPLDSSTPGLPLDSSTPGLPFNPSIPGLSWDYSIPKFSWNYKIYASDNEDETNMPPVSHYHSPSAPNQGTSQTVCVCFPTLEIPLLKIKCEILDMMANTFDDQYIGCEEKMEKVAPSILQKEKNLYKKFQTGWDYAEDAWRTIKPKLNNKPPTGFKDEYGTAIVLYTLDKQYKIYHELNNNISIAGQSTKYYMNNFHFKAFHFYLTRALQLLGRRCNNTTYRGSPIFYSVSQYMRFGRFASSSLNKDTAKGFGTATFFTITTFFGVDIQDLSDFEEQEILIPVYEKFEKKEQNEKDVTITSTGEKCSYFNCAYFGCTKRTKPFCNSGTKSTDPVCSSAHGGGLSGFWIWMIFTGLTLVHRWV</sequence>
<evidence type="ECO:0000256" key="8">
    <source>
        <dbReference type="ARBA" id="ARBA00023157"/>
    </source>
</evidence>
<reference evidence="11" key="1">
    <citation type="submission" date="2022-03" db="EMBL/GenBank/DDBJ databases">
        <authorList>
            <person name="Alioto T."/>
            <person name="Alioto T."/>
            <person name="Gomez Garrido J."/>
        </authorList>
    </citation>
    <scope>NUCLEOTIDE SEQUENCE</scope>
</reference>
<evidence type="ECO:0000256" key="2">
    <source>
        <dbReference type="ARBA" id="ARBA00022676"/>
    </source>
</evidence>
<keyword evidence="3 10" id="KW-0808">Transferase</keyword>
<accession>A0AAD1VN33</accession>
<dbReference type="PROSITE" id="PS01291">
    <property type="entry name" value="ART"/>
    <property type="match status" value="1"/>
</dbReference>
<dbReference type="GO" id="GO:0016779">
    <property type="term" value="F:nucleotidyltransferase activity"/>
    <property type="evidence" value="ECO:0007669"/>
    <property type="project" value="UniProtKB-KW"/>
</dbReference>
<evidence type="ECO:0000313" key="12">
    <source>
        <dbReference type="Proteomes" id="UP001295444"/>
    </source>
</evidence>
<dbReference type="InterPro" id="IPR050999">
    <property type="entry name" value="ADP-ribosyltransferase_ARG"/>
</dbReference>
<gene>
    <name evidence="11" type="ORF">PECUL_23A056782</name>
</gene>
<keyword evidence="4" id="KW-0548">Nucleotidyltransferase</keyword>
<dbReference type="SUPFAM" id="SSF56399">
    <property type="entry name" value="ADP-ribosylation"/>
    <property type="match status" value="2"/>
</dbReference>
<proteinExistence type="inferred from homology"/>
<dbReference type="AlphaFoldDB" id="A0AAD1VN33"/>
<dbReference type="EC" id="2.4.2.31" evidence="10"/>
<dbReference type="Proteomes" id="UP001295444">
    <property type="component" value="Chromosome 01"/>
</dbReference>
<dbReference type="PANTHER" id="PTHR10339:SF2">
    <property type="entry name" value="ECTO-ADP-RIBOSYLTRANSFERASE 5"/>
    <property type="match status" value="1"/>
</dbReference>
<keyword evidence="8" id="KW-1015">Disulfide bond</keyword>
<dbReference type="Gene3D" id="3.90.176.10">
    <property type="entry name" value="Toxin ADP-ribosyltransferase, Chain A, domain 1"/>
    <property type="match status" value="2"/>
</dbReference>
<dbReference type="PANTHER" id="PTHR10339">
    <property type="entry name" value="ADP-RIBOSYLTRANSFERASE"/>
    <property type="match status" value="1"/>
</dbReference>
<keyword evidence="5" id="KW-0732">Signal</keyword>
<comment type="catalytic activity">
    <reaction evidence="9 10">
        <text>L-arginyl-[protein] + NAD(+) = N(omega)-(ADP-D-ribosyl)-L-arginyl-[protein] + nicotinamide + H(+)</text>
        <dbReference type="Rhea" id="RHEA:19149"/>
        <dbReference type="Rhea" id="RHEA-COMP:10532"/>
        <dbReference type="Rhea" id="RHEA-COMP:15087"/>
        <dbReference type="ChEBI" id="CHEBI:15378"/>
        <dbReference type="ChEBI" id="CHEBI:17154"/>
        <dbReference type="ChEBI" id="CHEBI:29965"/>
        <dbReference type="ChEBI" id="CHEBI:57540"/>
        <dbReference type="ChEBI" id="CHEBI:142554"/>
        <dbReference type="EC" id="2.4.2.31"/>
    </reaction>
</comment>